<keyword evidence="2" id="KW-0812">Transmembrane</keyword>
<sequence length="298" mass="34357">MYGITGTEMTKKPNLETRPPLNKTHLSPPENKEIYAFNRSHVTKVPAFHKPIASTRKFHKIYFNPKPLPKPAFNKITSKNKLKYVEPLIYYFKNKLPFLLMKNTKLTAYLTSKPRWLSLVSTVLKEWINTCLEVHMTRFPSPAEEEEATEPEAYIPYNKILFSKAFFSHPRLFPFAAAVRIIKIILEATLVVGVVILALIVIAFAKVKETHSYFYIKDQIAKAGPFRSLINAFNLKSHYDSRNTLYLQTPSSSCSSLVSLSSVVEDTSWKYPEQSLYDWEKIEKEFLNDEELGGFYNA</sequence>
<reference evidence="3" key="1">
    <citation type="submission" date="2020-08" db="EMBL/GenBank/DDBJ databases">
        <title>Multicomponent nature underlies the extraordinary mechanical properties of spider dragline silk.</title>
        <authorList>
            <person name="Kono N."/>
            <person name="Nakamura H."/>
            <person name="Mori M."/>
            <person name="Yoshida Y."/>
            <person name="Ohtoshi R."/>
            <person name="Malay A.D."/>
            <person name="Moran D.A.P."/>
            <person name="Tomita M."/>
            <person name="Numata K."/>
            <person name="Arakawa K."/>
        </authorList>
    </citation>
    <scope>NUCLEOTIDE SEQUENCE</scope>
</reference>
<dbReference type="Proteomes" id="UP000886998">
    <property type="component" value="Unassembled WGS sequence"/>
</dbReference>
<protein>
    <submittedName>
        <fullName evidence="3">Uncharacterized protein</fullName>
    </submittedName>
</protein>
<dbReference type="AlphaFoldDB" id="A0A8X7CCH1"/>
<keyword evidence="2" id="KW-0472">Membrane</keyword>
<dbReference type="OrthoDB" id="6458568at2759"/>
<keyword evidence="4" id="KW-1185">Reference proteome</keyword>
<proteinExistence type="predicted"/>
<evidence type="ECO:0000256" key="1">
    <source>
        <dbReference type="SAM" id="MobiDB-lite"/>
    </source>
</evidence>
<gene>
    <name evidence="3" type="primary">AVEN_148645_1</name>
    <name evidence="3" type="ORF">TNIN_141131</name>
</gene>
<feature type="region of interest" description="Disordered" evidence="1">
    <location>
        <begin position="1"/>
        <end position="25"/>
    </location>
</feature>
<evidence type="ECO:0000313" key="3">
    <source>
        <dbReference type="EMBL" id="GFY61277.1"/>
    </source>
</evidence>
<accession>A0A8X7CCH1</accession>
<feature type="transmembrane region" description="Helical" evidence="2">
    <location>
        <begin position="184"/>
        <end position="205"/>
    </location>
</feature>
<evidence type="ECO:0000256" key="2">
    <source>
        <dbReference type="SAM" id="Phobius"/>
    </source>
</evidence>
<evidence type="ECO:0000313" key="4">
    <source>
        <dbReference type="Proteomes" id="UP000886998"/>
    </source>
</evidence>
<name>A0A8X7CCH1_9ARAC</name>
<comment type="caution">
    <text evidence="3">The sequence shown here is derived from an EMBL/GenBank/DDBJ whole genome shotgun (WGS) entry which is preliminary data.</text>
</comment>
<keyword evidence="2" id="KW-1133">Transmembrane helix</keyword>
<dbReference type="EMBL" id="BMAV01013531">
    <property type="protein sequence ID" value="GFY61277.1"/>
    <property type="molecule type" value="Genomic_DNA"/>
</dbReference>
<organism evidence="3 4">
    <name type="scientific">Trichonephila inaurata madagascariensis</name>
    <dbReference type="NCBI Taxonomy" id="2747483"/>
    <lineage>
        <taxon>Eukaryota</taxon>
        <taxon>Metazoa</taxon>
        <taxon>Ecdysozoa</taxon>
        <taxon>Arthropoda</taxon>
        <taxon>Chelicerata</taxon>
        <taxon>Arachnida</taxon>
        <taxon>Araneae</taxon>
        <taxon>Araneomorphae</taxon>
        <taxon>Entelegynae</taxon>
        <taxon>Araneoidea</taxon>
        <taxon>Nephilidae</taxon>
        <taxon>Trichonephila</taxon>
        <taxon>Trichonephila inaurata</taxon>
    </lineage>
</organism>